<dbReference type="EMBL" id="CP028136">
    <property type="protein sequence ID" value="AVR43996.1"/>
    <property type="molecule type" value="Genomic_DNA"/>
</dbReference>
<dbReference type="RefSeq" id="WP_107010781.1">
    <property type="nucleotide sequence ID" value="NZ_CP028136.1"/>
</dbReference>
<evidence type="ECO:0000313" key="3">
    <source>
        <dbReference type="EMBL" id="AVR43996.1"/>
    </source>
</evidence>
<gene>
    <name evidence="3" type="ORF">C7S20_01240</name>
</gene>
<dbReference type="Proteomes" id="UP000241507">
    <property type="component" value="Chromosome"/>
</dbReference>
<dbReference type="InterPro" id="IPR023393">
    <property type="entry name" value="START-like_dom_sf"/>
</dbReference>
<accession>A0A2R3Z168</accession>
<reference evidence="4" key="1">
    <citation type="submission" date="2018-03" db="EMBL/GenBank/DDBJ databases">
        <title>Gramella fulva sp. nov., isolated from a dry surface of tidal flat.</title>
        <authorList>
            <person name="Hwang S.H."/>
            <person name="Hwang W.M."/>
            <person name="Kang K."/>
            <person name="Ahn T.-Y."/>
        </authorList>
    </citation>
    <scope>NUCLEOTIDE SEQUENCE [LARGE SCALE GENOMIC DNA]</scope>
    <source>
        <strain evidence="4">SH35</strain>
    </source>
</reference>
<protein>
    <submittedName>
        <fullName evidence="3">Polyketide cyclase</fullName>
    </submittedName>
</protein>
<dbReference type="AlphaFoldDB" id="A0A2R3Z168"/>
<name>A0A2R3Z168_9FLAO</name>
<comment type="similarity">
    <text evidence="1">Belongs to the AHA1 family.</text>
</comment>
<feature type="domain" description="Activator of Hsp90 ATPase homologue 1/2-like C-terminal" evidence="2">
    <location>
        <begin position="14"/>
        <end position="136"/>
    </location>
</feature>
<dbReference type="Gene3D" id="3.30.530.20">
    <property type="match status" value="1"/>
</dbReference>
<evidence type="ECO:0000313" key="4">
    <source>
        <dbReference type="Proteomes" id="UP000241507"/>
    </source>
</evidence>
<evidence type="ECO:0000259" key="2">
    <source>
        <dbReference type="Pfam" id="PF08327"/>
    </source>
</evidence>
<dbReference type="KEGG" id="grs:C7S20_01240"/>
<dbReference type="InterPro" id="IPR013538">
    <property type="entry name" value="ASHA1/2-like_C"/>
</dbReference>
<organism evidence="3 4">
    <name type="scientific">Christiangramia fulva</name>
    <dbReference type="NCBI Taxonomy" id="2126553"/>
    <lineage>
        <taxon>Bacteria</taxon>
        <taxon>Pseudomonadati</taxon>
        <taxon>Bacteroidota</taxon>
        <taxon>Flavobacteriia</taxon>
        <taxon>Flavobacteriales</taxon>
        <taxon>Flavobacteriaceae</taxon>
        <taxon>Christiangramia</taxon>
    </lineage>
</organism>
<dbReference type="SUPFAM" id="SSF55961">
    <property type="entry name" value="Bet v1-like"/>
    <property type="match status" value="1"/>
</dbReference>
<sequence length="139" mass="16330">MKKDTITVNIKVNRPVEKVWECWTQPEHIKSWNNASDNWVTPSATNDLKEGGKFVYRMEAKDGSAAFDFQGTYKKVIYPKFLKYILDDMREVEIKFEEKGDATLIEETFETEKMNSAKMQKNGWQVILDNFKKYVESEV</sequence>
<evidence type="ECO:0000256" key="1">
    <source>
        <dbReference type="ARBA" id="ARBA00006817"/>
    </source>
</evidence>
<dbReference type="OrthoDB" id="384974at2"/>
<dbReference type="Pfam" id="PF08327">
    <property type="entry name" value="AHSA1"/>
    <property type="match status" value="1"/>
</dbReference>
<proteinExistence type="inferred from homology"/>
<keyword evidence="4" id="KW-1185">Reference proteome</keyword>